<accession>A0A9X7VZX7</accession>
<organism evidence="3 4">
    <name type="scientific">Alicyclobacillus mengziensis</name>
    <dbReference type="NCBI Taxonomy" id="2931921"/>
    <lineage>
        <taxon>Bacteria</taxon>
        <taxon>Bacillati</taxon>
        <taxon>Bacillota</taxon>
        <taxon>Bacilli</taxon>
        <taxon>Bacillales</taxon>
        <taxon>Alicyclobacillaceae</taxon>
        <taxon>Alicyclobacillus</taxon>
    </lineage>
</organism>
<gene>
    <name evidence="3" type="ORF">JZ786_20525</name>
</gene>
<evidence type="ECO:0000313" key="3">
    <source>
        <dbReference type="EMBL" id="QSO46793.1"/>
    </source>
</evidence>
<protein>
    <submittedName>
        <fullName evidence="3">Uncharacterized protein</fullName>
    </submittedName>
</protein>
<sequence>MRRKMRYVPHARNRAIVYICALVSMIAYAIPRIPPLRHGLAGSFSMVWILFALLALASNVYFLVGADKERSRMLESQSLRAQPRDVEPTPRGGRQRSV</sequence>
<dbReference type="RefSeq" id="WP_206656155.1">
    <property type="nucleotide sequence ID" value="NZ_CP071182.1"/>
</dbReference>
<proteinExistence type="predicted"/>
<feature type="transmembrane region" description="Helical" evidence="2">
    <location>
        <begin position="45"/>
        <end position="64"/>
    </location>
</feature>
<feature type="region of interest" description="Disordered" evidence="1">
    <location>
        <begin position="74"/>
        <end position="98"/>
    </location>
</feature>
<name>A0A9X7VZX7_9BACL</name>
<keyword evidence="2" id="KW-0812">Transmembrane</keyword>
<dbReference type="KEGG" id="afx:JZ786_20525"/>
<dbReference type="AlphaFoldDB" id="A0A9X7VZX7"/>
<dbReference type="EMBL" id="CP071182">
    <property type="protein sequence ID" value="QSO46793.1"/>
    <property type="molecule type" value="Genomic_DNA"/>
</dbReference>
<keyword evidence="2" id="KW-0472">Membrane</keyword>
<evidence type="ECO:0000256" key="1">
    <source>
        <dbReference type="SAM" id="MobiDB-lite"/>
    </source>
</evidence>
<reference evidence="3 4" key="1">
    <citation type="submission" date="2021-02" db="EMBL/GenBank/DDBJ databases">
        <title>Alicyclobacillus curvatus sp. nov. and Alicyclobacillus mengziensis sp. nov., two acidophilic bacteria isolated from acid mine drainage.</title>
        <authorList>
            <person name="Huang Y."/>
        </authorList>
    </citation>
    <scope>NUCLEOTIDE SEQUENCE [LARGE SCALE GENOMIC DNA]</scope>
    <source>
        <strain evidence="3 4">S30H14</strain>
    </source>
</reference>
<dbReference type="Proteomes" id="UP000663505">
    <property type="component" value="Chromosome"/>
</dbReference>
<evidence type="ECO:0000313" key="4">
    <source>
        <dbReference type="Proteomes" id="UP000663505"/>
    </source>
</evidence>
<keyword evidence="4" id="KW-1185">Reference proteome</keyword>
<keyword evidence="2" id="KW-1133">Transmembrane helix</keyword>
<evidence type="ECO:0000256" key="2">
    <source>
        <dbReference type="SAM" id="Phobius"/>
    </source>
</evidence>